<dbReference type="PANTHER" id="PTHR15117">
    <property type="entry name" value="ATAXIN 7 RELATED"/>
    <property type="match status" value="1"/>
</dbReference>
<sequence length="279" mass="30750">MMAVRERAIAVMATLDRRVPSLDDFVGQSWSSWVERAKVFVSDGSDTEECSKNGKKKVETMTLRKEDMSVFGHCPAHDDFYLVVCSHCGQVVKPQAFEKHCERRHGPLGKLYGRLHSSPSASLQRPRTPIHGTSHAARDSRHQGAGPPRAPPQPPPTPPQYRHVKSQKESPSFTPLDKVFQATPPGSCNFKQPTPSNSPPESPAPLLRDPPWPHGTTAPNTTPPSEKAPLRRGEPGRSPNLLTPLRGPKTYKKVSRKECDLDKHCGVLDPERKSCAPGC</sequence>
<name>A0A8T3D7T9_9TELE</name>
<dbReference type="AlphaFoldDB" id="A0A8T3D7T9"/>
<gene>
    <name evidence="3" type="ORF">AGOR_G00156490</name>
</gene>
<evidence type="ECO:0000313" key="4">
    <source>
        <dbReference type="Proteomes" id="UP000829720"/>
    </source>
</evidence>
<feature type="compositionally biased region" description="Pro residues" evidence="1">
    <location>
        <begin position="196"/>
        <end position="213"/>
    </location>
</feature>
<evidence type="ECO:0000259" key="2">
    <source>
        <dbReference type="PROSITE" id="PS51505"/>
    </source>
</evidence>
<evidence type="ECO:0000256" key="1">
    <source>
        <dbReference type="SAM" id="MobiDB-lite"/>
    </source>
</evidence>
<proteinExistence type="predicted"/>
<dbReference type="PROSITE" id="PS51505">
    <property type="entry name" value="SCA7"/>
    <property type="match status" value="1"/>
</dbReference>
<comment type="caution">
    <text evidence="3">The sequence shown here is derived from an EMBL/GenBank/DDBJ whole genome shotgun (WGS) entry which is preliminary data.</text>
</comment>
<feature type="domain" description="SCA7" evidence="2">
    <location>
        <begin position="252"/>
        <end position="279"/>
    </location>
</feature>
<dbReference type="Pfam" id="PF08313">
    <property type="entry name" value="SCA7"/>
    <property type="match status" value="1"/>
</dbReference>
<reference evidence="3" key="1">
    <citation type="submission" date="2021-01" db="EMBL/GenBank/DDBJ databases">
        <authorList>
            <person name="Zahm M."/>
            <person name="Roques C."/>
            <person name="Cabau C."/>
            <person name="Klopp C."/>
            <person name="Donnadieu C."/>
            <person name="Jouanno E."/>
            <person name="Lampietro C."/>
            <person name="Louis A."/>
            <person name="Herpin A."/>
            <person name="Echchiki A."/>
            <person name="Berthelot C."/>
            <person name="Parey E."/>
            <person name="Roest-Crollius H."/>
            <person name="Braasch I."/>
            <person name="Postlethwait J."/>
            <person name="Bobe J."/>
            <person name="Montfort J."/>
            <person name="Bouchez O."/>
            <person name="Begum T."/>
            <person name="Mejri S."/>
            <person name="Adams A."/>
            <person name="Chen W.-J."/>
            <person name="Guiguen Y."/>
        </authorList>
    </citation>
    <scope>NUCLEOTIDE SEQUENCE</scope>
    <source>
        <tissue evidence="3">Blood</tissue>
    </source>
</reference>
<feature type="region of interest" description="Disordered" evidence="1">
    <location>
        <begin position="109"/>
        <end position="255"/>
    </location>
</feature>
<feature type="compositionally biased region" description="Pro residues" evidence="1">
    <location>
        <begin position="148"/>
        <end position="159"/>
    </location>
</feature>
<dbReference type="EMBL" id="JAERUA010000014">
    <property type="protein sequence ID" value="KAI1890715.1"/>
    <property type="molecule type" value="Genomic_DNA"/>
</dbReference>
<dbReference type="InterPro" id="IPR052237">
    <property type="entry name" value="Ataxin-7-like_regulator"/>
</dbReference>
<organism evidence="3 4">
    <name type="scientific">Albula goreensis</name>
    <dbReference type="NCBI Taxonomy" id="1534307"/>
    <lineage>
        <taxon>Eukaryota</taxon>
        <taxon>Metazoa</taxon>
        <taxon>Chordata</taxon>
        <taxon>Craniata</taxon>
        <taxon>Vertebrata</taxon>
        <taxon>Euteleostomi</taxon>
        <taxon>Actinopterygii</taxon>
        <taxon>Neopterygii</taxon>
        <taxon>Teleostei</taxon>
        <taxon>Albuliformes</taxon>
        <taxon>Albulidae</taxon>
        <taxon>Albula</taxon>
    </lineage>
</organism>
<protein>
    <recommendedName>
        <fullName evidence="2">SCA7 domain-containing protein</fullName>
    </recommendedName>
</protein>
<accession>A0A8T3D7T9</accession>
<dbReference type="Proteomes" id="UP000829720">
    <property type="component" value="Unassembled WGS sequence"/>
</dbReference>
<feature type="compositionally biased region" description="Polar residues" evidence="1">
    <location>
        <begin position="184"/>
        <end position="195"/>
    </location>
</feature>
<dbReference type="InterPro" id="IPR013243">
    <property type="entry name" value="SCA7_dom"/>
</dbReference>
<dbReference type="OrthoDB" id="21678at2759"/>
<evidence type="ECO:0000313" key="3">
    <source>
        <dbReference type="EMBL" id="KAI1890715.1"/>
    </source>
</evidence>
<keyword evidence="4" id="KW-1185">Reference proteome</keyword>
<dbReference type="PANTHER" id="PTHR15117:SF5">
    <property type="entry name" value="ATAXIN-7-LIKE PROTEIN 2"/>
    <property type="match status" value="1"/>
</dbReference>